<evidence type="ECO:0000313" key="2">
    <source>
        <dbReference type="EMBL" id="KXJ95184.1"/>
    </source>
</evidence>
<dbReference type="OrthoDB" id="10603373at2759"/>
<dbReference type="Proteomes" id="UP000070501">
    <property type="component" value="Unassembled WGS sequence"/>
</dbReference>
<feature type="compositionally biased region" description="Polar residues" evidence="1">
    <location>
        <begin position="1"/>
        <end position="15"/>
    </location>
</feature>
<feature type="compositionally biased region" description="Low complexity" evidence="1">
    <location>
        <begin position="257"/>
        <end position="271"/>
    </location>
</feature>
<sequence>MAQQNNAKKGGTTTIWPRPDFSNGAAGDDVKLPPLPAGLLHPTKLPNLPPLAGLDDLPRNNSMATKPTANPDFSILSNATITITNTPAGQGRDTLDQFLTEEGRRLLPDQRGAMHYGFDMIVEGLVKGVADRSVATQGLFKLYTKCGLEIRDAGDFRCYLLAIATGKRQLGTDFCGNAGLVFRFEAEEKKASEDAKADTAQVEDEEKSTGKDFKTELATFEKEIKTMAAGLGTEKDDLAKSGQAKNKSSAATVTDETTAPSTGKSTPTSSTQADAEAEDNAKDGPQWRRNKFTRECSRCYPTPEIREHIYNNNMMREAEEGTAVNRDPHKRQYTPPSWWPGGDRPPERLPRAVVQTLRALEKSRAEREAREKSERREHESPPAFKWPKWDPLDL</sequence>
<organism evidence="2 3">
    <name type="scientific">Microdochium bolleyi</name>
    <dbReference type="NCBI Taxonomy" id="196109"/>
    <lineage>
        <taxon>Eukaryota</taxon>
        <taxon>Fungi</taxon>
        <taxon>Dikarya</taxon>
        <taxon>Ascomycota</taxon>
        <taxon>Pezizomycotina</taxon>
        <taxon>Sordariomycetes</taxon>
        <taxon>Xylariomycetidae</taxon>
        <taxon>Xylariales</taxon>
        <taxon>Microdochiaceae</taxon>
        <taxon>Microdochium</taxon>
    </lineage>
</organism>
<reference evidence="3" key="1">
    <citation type="submission" date="2016-02" db="EMBL/GenBank/DDBJ databases">
        <title>Draft genome sequence of Microdochium bolleyi, a fungal endophyte of beachgrass.</title>
        <authorList>
            <consortium name="DOE Joint Genome Institute"/>
            <person name="David A.S."/>
            <person name="May G."/>
            <person name="Haridas S."/>
            <person name="Lim J."/>
            <person name="Wang M."/>
            <person name="Labutti K."/>
            <person name="Lipzen A."/>
            <person name="Barry K."/>
            <person name="Grigoriev I.V."/>
        </authorList>
    </citation>
    <scope>NUCLEOTIDE SEQUENCE [LARGE SCALE GENOMIC DNA]</scope>
    <source>
        <strain evidence="3">J235TASD1</strain>
    </source>
</reference>
<feature type="compositionally biased region" description="Basic and acidic residues" evidence="1">
    <location>
        <begin position="360"/>
        <end position="380"/>
    </location>
</feature>
<feature type="compositionally biased region" description="Basic and acidic residues" evidence="1">
    <location>
        <begin position="279"/>
        <end position="297"/>
    </location>
</feature>
<dbReference type="InParanoid" id="A0A136JDG5"/>
<evidence type="ECO:0000256" key="1">
    <source>
        <dbReference type="SAM" id="MobiDB-lite"/>
    </source>
</evidence>
<evidence type="ECO:0000313" key="3">
    <source>
        <dbReference type="Proteomes" id="UP000070501"/>
    </source>
</evidence>
<name>A0A136JDG5_9PEZI</name>
<gene>
    <name evidence="2" type="ORF">Micbo1qcDRAFT_200613</name>
</gene>
<keyword evidence="3" id="KW-1185">Reference proteome</keyword>
<dbReference type="AlphaFoldDB" id="A0A136JDG5"/>
<protein>
    <submittedName>
        <fullName evidence="2">Uncharacterized protein</fullName>
    </submittedName>
</protein>
<feature type="region of interest" description="Disordered" evidence="1">
    <location>
        <begin position="235"/>
        <end position="297"/>
    </location>
</feature>
<feature type="region of interest" description="Disordered" evidence="1">
    <location>
        <begin position="1"/>
        <end position="26"/>
    </location>
</feature>
<feature type="region of interest" description="Disordered" evidence="1">
    <location>
        <begin position="192"/>
        <end position="214"/>
    </location>
</feature>
<feature type="region of interest" description="Disordered" evidence="1">
    <location>
        <begin position="360"/>
        <end position="394"/>
    </location>
</feature>
<feature type="compositionally biased region" description="Polar residues" evidence="1">
    <location>
        <begin position="243"/>
        <end position="256"/>
    </location>
</feature>
<feature type="region of interest" description="Disordered" evidence="1">
    <location>
        <begin position="316"/>
        <end position="348"/>
    </location>
</feature>
<dbReference type="EMBL" id="KQ964246">
    <property type="protein sequence ID" value="KXJ95184.1"/>
    <property type="molecule type" value="Genomic_DNA"/>
</dbReference>
<accession>A0A136JDG5</accession>
<proteinExistence type="predicted"/>